<accession>A0AAD6TSZ5</accession>
<name>A0AAD6TSZ5_9AGAR</name>
<proteinExistence type="predicted"/>
<keyword evidence="2" id="KW-1185">Reference proteome</keyword>
<dbReference type="EMBL" id="JARJCN010000066">
    <property type="protein sequence ID" value="KAJ7078457.1"/>
    <property type="molecule type" value="Genomic_DNA"/>
</dbReference>
<gene>
    <name evidence="1" type="ORF">B0H15DRAFT_788970</name>
</gene>
<evidence type="ECO:0000313" key="2">
    <source>
        <dbReference type="Proteomes" id="UP001222325"/>
    </source>
</evidence>
<dbReference type="AlphaFoldDB" id="A0AAD6TSZ5"/>
<evidence type="ECO:0000313" key="1">
    <source>
        <dbReference type="EMBL" id="KAJ7078457.1"/>
    </source>
</evidence>
<reference evidence="1" key="1">
    <citation type="submission" date="2023-03" db="EMBL/GenBank/DDBJ databases">
        <title>Massive genome expansion in bonnet fungi (Mycena s.s.) driven by repeated elements and novel gene families across ecological guilds.</title>
        <authorList>
            <consortium name="Lawrence Berkeley National Laboratory"/>
            <person name="Harder C.B."/>
            <person name="Miyauchi S."/>
            <person name="Viragh M."/>
            <person name="Kuo A."/>
            <person name="Thoen E."/>
            <person name="Andreopoulos B."/>
            <person name="Lu D."/>
            <person name="Skrede I."/>
            <person name="Drula E."/>
            <person name="Henrissat B."/>
            <person name="Morin E."/>
            <person name="Kohler A."/>
            <person name="Barry K."/>
            <person name="LaButti K."/>
            <person name="Morin E."/>
            <person name="Salamov A."/>
            <person name="Lipzen A."/>
            <person name="Mereny Z."/>
            <person name="Hegedus B."/>
            <person name="Baldrian P."/>
            <person name="Stursova M."/>
            <person name="Weitz H."/>
            <person name="Taylor A."/>
            <person name="Grigoriev I.V."/>
            <person name="Nagy L.G."/>
            <person name="Martin F."/>
            <person name="Kauserud H."/>
        </authorList>
    </citation>
    <scope>NUCLEOTIDE SEQUENCE</scope>
    <source>
        <strain evidence="1">CBHHK173m</strain>
    </source>
</reference>
<dbReference type="Proteomes" id="UP001222325">
    <property type="component" value="Unassembled WGS sequence"/>
</dbReference>
<organism evidence="1 2">
    <name type="scientific">Mycena belliarum</name>
    <dbReference type="NCBI Taxonomy" id="1033014"/>
    <lineage>
        <taxon>Eukaryota</taxon>
        <taxon>Fungi</taxon>
        <taxon>Dikarya</taxon>
        <taxon>Basidiomycota</taxon>
        <taxon>Agaricomycotina</taxon>
        <taxon>Agaricomycetes</taxon>
        <taxon>Agaricomycetidae</taxon>
        <taxon>Agaricales</taxon>
        <taxon>Marasmiineae</taxon>
        <taxon>Mycenaceae</taxon>
        <taxon>Mycena</taxon>
    </lineage>
</organism>
<protein>
    <submittedName>
        <fullName evidence="1">Uncharacterized protein</fullName>
    </submittedName>
</protein>
<comment type="caution">
    <text evidence="1">The sequence shown here is derived from an EMBL/GenBank/DDBJ whole genome shotgun (WGS) entry which is preliminary data.</text>
</comment>
<sequence length="782" mass="87959">MSTPDELLELVAGYTNLEDITTAALVLAYIVSTYCQQPGPSLDRRFTKYAPCLELLERESGLHELLKRAHTGRNYEDVLTSPRAALIRKDPLPRATQEFLDELRPLVESFVTSDTPFKTWLPKYEGRVPLDHMKSLELFTLSSDGLPLVILKDLGSFADDASLLIRLKNIFARGKKTVLVNTSGSGKTRLLFEGLCREWGFYFTAIRDSSYLGSQDISGIVVGLADDFDFEDSRRPGSRDPVLELQSHHLLAHRRLSEVLLARILIFRLFLDVAKKSKLNGEHKKRWLLLQLISSLGPYVDIFRTMTNTLRYSEEHDTQAAISDAIAGVRHVLGPDSHLFLVLDEAQKSAVDLAEVFDAEDGKYPVLIKMLETWESVFPRESVSFVVAGTEIPSRIFEGTEAVCWTSDTGAFDDPALHEQYLRRFLPPTFLSTKLGEAFLDRAWRWTRGRYRYTATLVTELLLRNFQRPHSQLDDYIATLSQYKPTDAQRLVHAERSSFVILPSDGYARGINGNDFSTLRSSSASDTRFLLQEVLFHYLVTGRHPPMFGRENIQAVSLGLGRFSDSEMSRIVADEPIVLAGAALWMQQNRPRLSDFGHLKSARSYLIDLKCDPPPTGKTFAKFLAYYFSQVFDSRPALSDIFTFPKPVLAWANQPAELVGLHATEVGHMDHSTISGSDIVRPFATIVQGVVEIVSWMEHTDRSLFCIPTSGNPDLLFMLRLGDGSFVWVILQATPAVSDGSELIASLEEERLFCDTVTPFLAFKLALMMIELPINRSTILSL</sequence>